<dbReference type="AlphaFoldDB" id="A0A1D7TNJ7"/>
<dbReference type="InterPro" id="IPR043733">
    <property type="entry name" value="DUF5677"/>
</dbReference>
<keyword evidence="3" id="KW-1185">Reference proteome</keyword>
<name>A0A1D7TNJ7_9BACT</name>
<dbReference type="KEGG" id="shal:SHALO_2814"/>
<proteinExistence type="predicted"/>
<dbReference type="PATRIC" id="fig|1193502.14.peg.2846"/>
<evidence type="ECO:0000256" key="1">
    <source>
        <dbReference type="SAM" id="Coils"/>
    </source>
</evidence>
<dbReference type="EMBL" id="CP017111">
    <property type="protein sequence ID" value="AOO66567.1"/>
    <property type="molecule type" value="Genomic_DNA"/>
</dbReference>
<evidence type="ECO:0000313" key="3">
    <source>
        <dbReference type="Proteomes" id="UP000094609"/>
    </source>
</evidence>
<accession>A0A1D7TNJ7</accession>
<organism evidence="2 3">
    <name type="scientific">Sulfurospirillum halorespirans DSM 13726</name>
    <dbReference type="NCBI Taxonomy" id="1193502"/>
    <lineage>
        <taxon>Bacteria</taxon>
        <taxon>Pseudomonadati</taxon>
        <taxon>Campylobacterota</taxon>
        <taxon>Epsilonproteobacteria</taxon>
        <taxon>Campylobacterales</taxon>
        <taxon>Sulfurospirillaceae</taxon>
        <taxon>Sulfurospirillum</taxon>
    </lineage>
</organism>
<reference evidence="3" key="1">
    <citation type="submission" date="2016-08" db="EMBL/GenBank/DDBJ databases">
        <title>Complete genome sequence of the organohalide-respiring Epsilonproteobacterium Sulfurospirillum halorespirans.</title>
        <authorList>
            <person name="Goris T."/>
            <person name="Zimmermann J."/>
            <person name="Schenz B."/>
            <person name="Lemos M."/>
            <person name="Hackermueller J."/>
            <person name="Diekert G."/>
        </authorList>
    </citation>
    <scope>NUCLEOTIDE SEQUENCE [LARGE SCALE GENOMIC DNA]</scope>
    <source>
        <strain>DSM 13726</strain>
        <strain evidence="3">PCE-M2</strain>
    </source>
</reference>
<dbReference type="Pfam" id="PF18928">
    <property type="entry name" value="DUF5677"/>
    <property type="match status" value="1"/>
</dbReference>
<dbReference type="Proteomes" id="UP000094609">
    <property type="component" value="Chromosome"/>
</dbReference>
<gene>
    <name evidence="2" type="ORF">SHALO_2814</name>
</gene>
<keyword evidence="1" id="KW-0175">Coiled coil</keyword>
<protein>
    <submittedName>
        <fullName evidence="2">Uncharacterized protein</fullName>
    </submittedName>
</protein>
<dbReference type="STRING" id="1193502.SHALO_2814"/>
<dbReference type="RefSeq" id="WP_069479089.1">
    <property type="nucleotide sequence ID" value="NZ_CP017111.1"/>
</dbReference>
<feature type="coiled-coil region" evidence="1">
    <location>
        <begin position="233"/>
        <end position="260"/>
    </location>
</feature>
<evidence type="ECO:0000313" key="2">
    <source>
        <dbReference type="EMBL" id="AOO66567.1"/>
    </source>
</evidence>
<sequence length="264" mass="30502">MTINDVHTISAIFDKQIKIFKEACEYILHTDTKYSEELFLLLLGISDSLESLSVLSKINKMRDCYVISRMIYETTINVLYISATNFEAMKDMIEYTKEKSKFESARSIATDKEAVFFAFDGEKHIISFSKNNPINMKGDPRDWTGVNISNRINLINKQYGDMVARFLQIAHLTIYRTSSDIVHGTLYGMRHSLGIVNRKNQSFSVEGMINHNFSTIITLMLTVSQCVYSILFAFNKELGLEEYEKQYNQLLEEFLKKGQEVLKK</sequence>